<dbReference type="RefSeq" id="WP_322185809.1">
    <property type="nucleotide sequence ID" value="NZ_JAXLPB010000001.1"/>
</dbReference>
<dbReference type="EMBL" id="JAXLPB010000001">
    <property type="protein sequence ID" value="MDY8108363.1"/>
    <property type="molecule type" value="Genomic_DNA"/>
</dbReference>
<dbReference type="InterPro" id="IPR006696">
    <property type="entry name" value="DUF423"/>
</dbReference>
<proteinExistence type="predicted"/>
<organism evidence="2 3">
    <name type="scientific">Fulvimarina uroteuthidis</name>
    <dbReference type="NCBI Taxonomy" id="3098149"/>
    <lineage>
        <taxon>Bacteria</taxon>
        <taxon>Pseudomonadati</taxon>
        <taxon>Pseudomonadota</taxon>
        <taxon>Alphaproteobacteria</taxon>
        <taxon>Hyphomicrobiales</taxon>
        <taxon>Aurantimonadaceae</taxon>
        <taxon>Fulvimarina</taxon>
    </lineage>
</organism>
<accession>A0ABU5I062</accession>
<gene>
    <name evidence="2" type="ORF">U0C82_04250</name>
</gene>
<dbReference type="Pfam" id="PF04241">
    <property type="entry name" value="DUF423"/>
    <property type="match status" value="1"/>
</dbReference>
<comment type="caution">
    <text evidence="2">The sequence shown here is derived from an EMBL/GenBank/DDBJ whole genome shotgun (WGS) entry which is preliminary data.</text>
</comment>
<reference evidence="2 3" key="1">
    <citation type="submission" date="2023-12" db="EMBL/GenBank/DDBJ databases">
        <title>Description of Novel Strain Fulvimarina sp. 2208YS6-2-32 isolated from Uroteuthis (Photololigo) edulis.</title>
        <authorList>
            <person name="Park J.-S."/>
        </authorList>
    </citation>
    <scope>NUCLEOTIDE SEQUENCE [LARGE SCALE GENOMIC DNA]</scope>
    <source>
        <strain evidence="2 3">2208YS6-2-32</strain>
    </source>
</reference>
<keyword evidence="3" id="KW-1185">Reference proteome</keyword>
<feature type="transmembrane region" description="Helical" evidence="1">
    <location>
        <begin position="97"/>
        <end position="117"/>
    </location>
</feature>
<dbReference type="Proteomes" id="UP001294412">
    <property type="component" value="Unassembled WGS sequence"/>
</dbReference>
<evidence type="ECO:0000256" key="1">
    <source>
        <dbReference type="SAM" id="Phobius"/>
    </source>
</evidence>
<evidence type="ECO:0000313" key="3">
    <source>
        <dbReference type="Proteomes" id="UP001294412"/>
    </source>
</evidence>
<keyword evidence="1" id="KW-0812">Transmembrane</keyword>
<keyword evidence="1" id="KW-0472">Membrane</keyword>
<feature type="transmembrane region" description="Helical" evidence="1">
    <location>
        <begin position="33"/>
        <end position="53"/>
    </location>
</feature>
<sequence length="135" mass="14009">MRSSIQFAASVIGASGVGFAAYASHGTADQALAAPAAAILLTHGPTLLALSIMVERSPRILAITALLMIVGVVLFAGDLAARIAWGERLFEGAAPAGGGLIILSWLLLAIEAPFAALRDRHARKLSQRPIQSRLT</sequence>
<evidence type="ECO:0000313" key="2">
    <source>
        <dbReference type="EMBL" id="MDY8108363.1"/>
    </source>
</evidence>
<feature type="transmembrane region" description="Helical" evidence="1">
    <location>
        <begin position="60"/>
        <end position="85"/>
    </location>
</feature>
<name>A0ABU5I062_9HYPH</name>
<protein>
    <submittedName>
        <fullName evidence="2">DUF423 domain-containing protein</fullName>
    </submittedName>
</protein>
<keyword evidence="1" id="KW-1133">Transmembrane helix</keyword>